<name>A0A381YEA3_9ZZZZ</name>
<sequence>VLYGQEHEPHIWKTLFGRICTIVSVIGYAPHDSLISTSQFVKIIEQGQRFQVQSLEVTSYRNR</sequence>
<evidence type="ECO:0000313" key="1">
    <source>
        <dbReference type="EMBL" id="SVA74911.1"/>
    </source>
</evidence>
<proteinExistence type="predicted"/>
<protein>
    <submittedName>
        <fullName evidence="1">Uncharacterized protein</fullName>
    </submittedName>
</protein>
<dbReference type="AlphaFoldDB" id="A0A381YEA3"/>
<dbReference type="EMBL" id="UINC01017941">
    <property type="protein sequence ID" value="SVA74911.1"/>
    <property type="molecule type" value="Genomic_DNA"/>
</dbReference>
<reference evidence="1" key="1">
    <citation type="submission" date="2018-05" db="EMBL/GenBank/DDBJ databases">
        <authorList>
            <person name="Lanie J.A."/>
            <person name="Ng W.-L."/>
            <person name="Kazmierczak K.M."/>
            <person name="Andrzejewski T.M."/>
            <person name="Davidsen T.M."/>
            <person name="Wayne K.J."/>
            <person name="Tettelin H."/>
            <person name="Glass J.I."/>
            <person name="Rusch D."/>
            <person name="Podicherti R."/>
            <person name="Tsui H.-C.T."/>
            <person name="Winkler M.E."/>
        </authorList>
    </citation>
    <scope>NUCLEOTIDE SEQUENCE</scope>
</reference>
<organism evidence="1">
    <name type="scientific">marine metagenome</name>
    <dbReference type="NCBI Taxonomy" id="408172"/>
    <lineage>
        <taxon>unclassified sequences</taxon>
        <taxon>metagenomes</taxon>
        <taxon>ecological metagenomes</taxon>
    </lineage>
</organism>
<accession>A0A381YEA3</accession>
<gene>
    <name evidence="1" type="ORF">METZ01_LOCUS127765</name>
</gene>
<feature type="non-terminal residue" evidence="1">
    <location>
        <position position="1"/>
    </location>
</feature>